<dbReference type="PANTHER" id="PTHR28026:SF9">
    <property type="entry name" value="2-HYDROXY-PALMITIC ACID DIOXYGENASE MPO1"/>
    <property type="match status" value="1"/>
</dbReference>
<dbReference type="EMBL" id="GDJX01014868">
    <property type="protein sequence ID" value="JAT53068.1"/>
    <property type="molecule type" value="Transcribed_RNA"/>
</dbReference>
<dbReference type="InterPro" id="IPR009305">
    <property type="entry name" value="Mpo1-like"/>
</dbReference>
<dbReference type="PANTHER" id="PTHR28026">
    <property type="entry name" value="DUF962 DOMAIN PROTEIN (AFU_ORTHOLOGUE AFUA_8G05310)"/>
    <property type="match status" value="1"/>
</dbReference>
<evidence type="ECO:0000256" key="1">
    <source>
        <dbReference type="SAM" id="Phobius"/>
    </source>
</evidence>
<evidence type="ECO:0000313" key="2">
    <source>
        <dbReference type="EMBL" id="JAT53068.1"/>
    </source>
</evidence>
<feature type="transmembrane region" description="Helical" evidence="1">
    <location>
        <begin position="56"/>
        <end position="78"/>
    </location>
</feature>
<name>A0A1D1YEJ7_9ARAE</name>
<organism evidence="2">
    <name type="scientific">Anthurium amnicola</name>
    <dbReference type="NCBI Taxonomy" id="1678845"/>
    <lineage>
        <taxon>Eukaryota</taxon>
        <taxon>Viridiplantae</taxon>
        <taxon>Streptophyta</taxon>
        <taxon>Embryophyta</taxon>
        <taxon>Tracheophyta</taxon>
        <taxon>Spermatophyta</taxon>
        <taxon>Magnoliopsida</taxon>
        <taxon>Liliopsida</taxon>
        <taxon>Araceae</taxon>
        <taxon>Pothoideae</taxon>
        <taxon>Potheae</taxon>
        <taxon>Anthurium</taxon>
    </lineage>
</organism>
<gene>
    <name evidence="2" type="primary">SPAC16E8.02_6</name>
    <name evidence="2" type="ORF">g.126663</name>
</gene>
<feature type="transmembrane region" description="Helical" evidence="1">
    <location>
        <begin position="24"/>
        <end position="44"/>
    </location>
</feature>
<accession>A0A1D1YEJ7</accession>
<dbReference type="GO" id="GO:0005783">
    <property type="term" value="C:endoplasmic reticulum"/>
    <property type="evidence" value="ECO:0007669"/>
    <property type="project" value="TreeGrafter"/>
</dbReference>
<reference evidence="2" key="1">
    <citation type="submission" date="2015-07" db="EMBL/GenBank/DDBJ databases">
        <title>Transcriptome Assembly of Anthurium amnicola.</title>
        <authorList>
            <person name="Suzuki J."/>
        </authorList>
    </citation>
    <scope>NUCLEOTIDE SEQUENCE</scope>
</reference>
<keyword evidence="1" id="KW-1133">Transmembrane helix</keyword>
<dbReference type="GO" id="GO:0016020">
    <property type="term" value="C:membrane"/>
    <property type="evidence" value="ECO:0007669"/>
    <property type="project" value="GOC"/>
</dbReference>
<protein>
    <submittedName>
        <fullName evidence="2">Putative endoplasmic reticulum membrane protein C16E8.02</fullName>
    </submittedName>
</protein>
<proteinExistence type="predicted"/>
<sequence>MGCSMDLEKCFAFYGAYHSHPVNILIHALCVWPIFFTALLLFYFTPPFFHLPAPLGLPLVFNFGFGFALLYALIYVSLDPRAGSVAALLCTLCWVGSSVLGSVLGFSLAWKETFDKVLEIPVLILESTQWQSLPHVPEVTQVVLAAQLLCWTGQFVGHGIFEGRAPALLNDSSQAILMAPFFVLLEVLQKMFGYEPYPGFRANVHAKIQAERKAWRISKQKSS</sequence>
<dbReference type="AlphaFoldDB" id="A0A1D1YEJ7"/>
<feature type="transmembrane region" description="Helical" evidence="1">
    <location>
        <begin position="84"/>
        <end position="110"/>
    </location>
</feature>
<dbReference type="Pfam" id="PF06127">
    <property type="entry name" value="Mpo1-like"/>
    <property type="match status" value="1"/>
</dbReference>
<keyword evidence="1" id="KW-0812">Transmembrane</keyword>
<keyword evidence="1" id="KW-0472">Membrane</keyword>
<dbReference type="GO" id="GO:0046521">
    <property type="term" value="P:sphingoid catabolic process"/>
    <property type="evidence" value="ECO:0007669"/>
    <property type="project" value="TreeGrafter"/>
</dbReference>